<evidence type="ECO:0000256" key="1">
    <source>
        <dbReference type="SAM" id="MobiDB-lite"/>
    </source>
</evidence>
<dbReference type="Pfam" id="PF19843">
    <property type="entry name" value="DUF6318"/>
    <property type="match status" value="1"/>
</dbReference>
<reference evidence="3 4" key="1">
    <citation type="submission" date="2018-09" db="EMBL/GenBank/DDBJ databases">
        <authorList>
            <person name="Li J."/>
        </authorList>
    </citation>
    <scope>NUCLEOTIDE SEQUENCE [LARGE SCALE GENOMIC DNA]</scope>
    <source>
        <strain evidence="3 4">2129</strain>
    </source>
</reference>
<dbReference type="RefSeq" id="WP_120203843.1">
    <property type="nucleotide sequence ID" value="NZ_CP032514.1"/>
</dbReference>
<sequence length="211" mass="22603">MGVLVGLLAATACGLGGCSRADGTAATSPTSMSSPATASTTPSPTLSLPPLPPQQETSRQAALATPPPDRPAGMDEQTPEGAIATAEYLLSLIPYISATGDLSLWQEHTEDSGCVFCQSVTDNTNSLHAQGGWEEIWNTNVTQSGYADPEQGYHYSRVDLVFDHDAVYRYDGSGSDPQVYEAQTQKMMTFALIYRDGQWLLGEAEVYEEDQ</sequence>
<dbReference type="EMBL" id="CP032514">
    <property type="protein sequence ID" value="AYD89363.1"/>
    <property type="molecule type" value="Genomic_DNA"/>
</dbReference>
<evidence type="ECO:0000313" key="4">
    <source>
        <dbReference type="Proteomes" id="UP000273001"/>
    </source>
</evidence>
<organism evidence="3 4">
    <name type="scientific">Actinomyces lilanjuaniae</name>
    <dbReference type="NCBI Taxonomy" id="2321394"/>
    <lineage>
        <taxon>Bacteria</taxon>
        <taxon>Bacillati</taxon>
        <taxon>Actinomycetota</taxon>
        <taxon>Actinomycetes</taxon>
        <taxon>Actinomycetales</taxon>
        <taxon>Actinomycetaceae</taxon>
        <taxon>Actinomyces</taxon>
    </lineage>
</organism>
<evidence type="ECO:0000313" key="3">
    <source>
        <dbReference type="EMBL" id="AYD89363.1"/>
    </source>
</evidence>
<keyword evidence="4" id="KW-1185">Reference proteome</keyword>
<proteinExistence type="predicted"/>
<feature type="domain" description="DUF6318" evidence="2">
    <location>
        <begin position="57"/>
        <end position="203"/>
    </location>
</feature>
<name>A0ABN5PM35_9ACTO</name>
<gene>
    <name evidence="3" type="ORF">D5R93_03515</name>
</gene>
<feature type="region of interest" description="Disordered" evidence="1">
    <location>
        <begin position="22"/>
        <end position="77"/>
    </location>
</feature>
<protein>
    <recommendedName>
        <fullName evidence="2">DUF6318 domain-containing protein</fullName>
    </recommendedName>
</protein>
<dbReference type="Proteomes" id="UP000273001">
    <property type="component" value="Chromosome"/>
</dbReference>
<dbReference type="InterPro" id="IPR046281">
    <property type="entry name" value="DUF6318"/>
</dbReference>
<accession>A0ABN5PM35</accession>
<evidence type="ECO:0000259" key="2">
    <source>
        <dbReference type="Pfam" id="PF19843"/>
    </source>
</evidence>
<feature type="compositionally biased region" description="Low complexity" evidence="1">
    <location>
        <begin position="24"/>
        <end position="46"/>
    </location>
</feature>